<feature type="transmembrane region" description="Helical" evidence="1">
    <location>
        <begin position="251"/>
        <end position="271"/>
    </location>
</feature>
<evidence type="ECO:0000313" key="3">
    <source>
        <dbReference type="EMBL" id="PQO43894.1"/>
    </source>
</evidence>
<keyword evidence="1" id="KW-0472">Membrane</keyword>
<feature type="transmembrane region" description="Helical" evidence="1">
    <location>
        <begin position="307"/>
        <end position="328"/>
    </location>
</feature>
<name>A0A2S8GIN4_9BACT</name>
<keyword evidence="1" id="KW-1133">Transmembrane helix</keyword>
<dbReference type="InterPro" id="IPR002656">
    <property type="entry name" value="Acyl_transf_3_dom"/>
</dbReference>
<reference evidence="3 4" key="1">
    <citation type="submission" date="2018-02" db="EMBL/GenBank/DDBJ databases">
        <title>Comparative genomes isolates from brazilian mangrove.</title>
        <authorList>
            <person name="Araujo J.E."/>
            <person name="Taketani R.G."/>
            <person name="Silva M.C.P."/>
            <person name="Loureco M.V."/>
            <person name="Andreote F.D."/>
        </authorList>
    </citation>
    <scope>NUCLEOTIDE SEQUENCE [LARGE SCALE GENOMIC DNA]</scope>
    <source>
        <strain evidence="3 4">Nap-Phe MGV</strain>
    </source>
</reference>
<dbReference type="RefSeq" id="WP_105337650.1">
    <property type="nucleotide sequence ID" value="NZ_PUHZ01000022.1"/>
</dbReference>
<feature type="transmembrane region" description="Helical" evidence="1">
    <location>
        <begin position="228"/>
        <end position="245"/>
    </location>
</feature>
<accession>A0A2S8GIN4</accession>
<dbReference type="AlphaFoldDB" id="A0A2S8GIN4"/>
<dbReference type="PANTHER" id="PTHR23028:SF53">
    <property type="entry name" value="ACYL_TRANSF_3 DOMAIN-CONTAINING PROTEIN"/>
    <property type="match status" value="1"/>
</dbReference>
<proteinExistence type="predicted"/>
<organism evidence="3 4">
    <name type="scientific">Blastopirellula marina</name>
    <dbReference type="NCBI Taxonomy" id="124"/>
    <lineage>
        <taxon>Bacteria</taxon>
        <taxon>Pseudomonadati</taxon>
        <taxon>Planctomycetota</taxon>
        <taxon>Planctomycetia</taxon>
        <taxon>Pirellulales</taxon>
        <taxon>Pirellulaceae</taxon>
        <taxon>Blastopirellula</taxon>
    </lineage>
</organism>
<dbReference type="EMBL" id="PUHZ01000022">
    <property type="protein sequence ID" value="PQO43894.1"/>
    <property type="molecule type" value="Genomic_DNA"/>
</dbReference>
<gene>
    <name evidence="3" type="ORF">C5Y93_22170</name>
</gene>
<dbReference type="Proteomes" id="UP000237819">
    <property type="component" value="Unassembled WGS sequence"/>
</dbReference>
<comment type="caution">
    <text evidence="3">The sequence shown here is derived from an EMBL/GenBank/DDBJ whole genome shotgun (WGS) entry which is preliminary data.</text>
</comment>
<keyword evidence="1" id="KW-0812">Transmembrane</keyword>
<evidence type="ECO:0000256" key="1">
    <source>
        <dbReference type="SAM" id="Phobius"/>
    </source>
</evidence>
<dbReference type="OrthoDB" id="9796461at2"/>
<feature type="transmembrane region" description="Helical" evidence="1">
    <location>
        <begin position="91"/>
        <end position="117"/>
    </location>
</feature>
<feature type="domain" description="Acyltransferase 3" evidence="2">
    <location>
        <begin position="12"/>
        <end position="320"/>
    </location>
</feature>
<dbReference type="GO" id="GO:0016747">
    <property type="term" value="F:acyltransferase activity, transferring groups other than amino-acyl groups"/>
    <property type="evidence" value="ECO:0007669"/>
    <property type="project" value="InterPro"/>
</dbReference>
<dbReference type="PANTHER" id="PTHR23028">
    <property type="entry name" value="ACETYLTRANSFERASE"/>
    <property type="match status" value="1"/>
</dbReference>
<dbReference type="GO" id="GO:0009103">
    <property type="term" value="P:lipopolysaccharide biosynthetic process"/>
    <property type="evidence" value="ECO:0007669"/>
    <property type="project" value="TreeGrafter"/>
</dbReference>
<evidence type="ECO:0000259" key="2">
    <source>
        <dbReference type="Pfam" id="PF01757"/>
    </source>
</evidence>
<evidence type="ECO:0000313" key="4">
    <source>
        <dbReference type="Proteomes" id="UP000237819"/>
    </source>
</evidence>
<sequence length="360" mass="39880">MKPDETSLRENNFDVIRFILACAVVFSHSYALGLGDESGEPFNMMLGVSSGNLAVKGFFVISGFLILRSWDRRRSWMDYLRKRIVRIYPGWLAVNVLTIAVLASLSITTFSEVVAWLPKAVLLWRFQTAGAFEGNAFPEAINGSLWSIPFEFACYLLLLALGLLGVLARTRWLLAATALTLLTSLAKDLGGAFDAFQIHPTIGRTVATSSFFLVGACAYRLRDFVQYNWIGAACCFLGLCVTSFVPLANQVILPITLAYLLFGLAFQRRVCLHRFGKHGDFSYGIYLYAFPIQQIIVWSQGGTMNPLALFAISAPLSIAAGIGSWFAVERWFLSRRRLKPMETASPSPASEDTRIAVELP</sequence>
<feature type="transmembrane region" description="Helical" evidence="1">
    <location>
        <begin position="145"/>
        <end position="165"/>
    </location>
</feature>
<protein>
    <recommendedName>
        <fullName evidence="2">Acyltransferase 3 domain-containing protein</fullName>
    </recommendedName>
</protein>
<dbReference type="InterPro" id="IPR050879">
    <property type="entry name" value="Acyltransferase_3"/>
</dbReference>
<dbReference type="GO" id="GO:0016020">
    <property type="term" value="C:membrane"/>
    <property type="evidence" value="ECO:0007669"/>
    <property type="project" value="TreeGrafter"/>
</dbReference>
<feature type="transmembrane region" description="Helical" evidence="1">
    <location>
        <begin position="12"/>
        <end position="33"/>
    </location>
</feature>
<feature type="transmembrane region" description="Helical" evidence="1">
    <location>
        <begin position="283"/>
        <end position="301"/>
    </location>
</feature>
<dbReference type="Pfam" id="PF01757">
    <property type="entry name" value="Acyl_transf_3"/>
    <property type="match status" value="1"/>
</dbReference>
<feature type="transmembrane region" description="Helical" evidence="1">
    <location>
        <begin position="53"/>
        <end position="70"/>
    </location>
</feature>